<geneLocation type="plasmid" evidence="1 2">
    <name>unnamed2</name>
</geneLocation>
<dbReference type="EMBL" id="CP030864">
    <property type="protein sequence ID" value="AXE28228.1"/>
    <property type="molecule type" value="Genomic_DNA"/>
</dbReference>
<organism evidence="1 2">
    <name type="scientific">Streptomyces globosus</name>
    <dbReference type="NCBI Taxonomy" id="68209"/>
    <lineage>
        <taxon>Bacteria</taxon>
        <taxon>Bacillati</taxon>
        <taxon>Actinomycetota</taxon>
        <taxon>Actinomycetes</taxon>
        <taxon>Kitasatosporales</taxon>
        <taxon>Streptomycetaceae</taxon>
        <taxon>Streptomyces</taxon>
    </lineage>
</organism>
<dbReference type="AlphaFoldDB" id="A0A344UBF7"/>
<dbReference type="KEGG" id="sgz:C0216_32630"/>
<keyword evidence="2" id="KW-1185">Reference proteome</keyword>
<dbReference type="NCBIfam" id="NF038155">
    <property type="entry name" value="lanthi_I_FDLD"/>
    <property type="match status" value="1"/>
</dbReference>
<keyword evidence="1" id="KW-0614">Plasmid</keyword>
<reference evidence="1 2" key="1">
    <citation type="submission" date="2018-01" db="EMBL/GenBank/DDBJ databases">
        <title>Draft genome Sequence of streptomyces globosus LZH-48.</title>
        <authorList>
            <person name="Ran K."/>
            <person name="Li Z."/>
            <person name="Wei S."/>
            <person name="Dong R."/>
        </authorList>
    </citation>
    <scope>NUCLEOTIDE SEQUENCE [LARGE SCALE GENOMIC DNA]</scope>
    <source>
        <strain evidence="1 2">LZH-48</strain>
        <plasmid evidence="1 2">unnamed2</plasmid>
    </source>
</reference>
<accession>A0A344UBF7</accession>
<evidence type="ECO:0008006" key="3">
    <source>
        <dbReference type="Google" id="ProtNLM"/>
    </source>
</evidence>
<gene>
    <name evidence="1" type="ORF">C0216_32630</name>
</gene>
<name>A0A344UBF7_9ACTN</name>
<protein>
    <recommendedName>
        <fullName evidence="3">Lantibiotic</fullName>
    </recommendedName>
</protein>
<dbReference type="Proteomes" id="UP000252004">
    <property type="component" value="Plasmid unnamed2"/>
</dbReference>
<sequence length="64" mass="6822">MPVSLATPGVQEFDVDEFDLDVRIAVNADIPSVEGGFSNWYSCKGSCASYCCDGLGSLRCTINP</sequence>
<evidence type="ECO:0000313" key="1">
    <source>
        <dbReference type="EMBL" id="AXE28228.1"/>
    </source>
</evidence>
<proteinExistence type="predicted"/>
<dbReference type="OrthoDB" id="9953140at2"/>
<dbReference type="RefSeq" id="WP_114059388.1">
    <property type="nucleotide sequence ID" value="NZ_CP030864.1"/>
</dbReference>
<evidence type="ECO:0000313" key="2">
    <source>
        <dbReference type="Proteomes" id="UP000252004"/>
    </source>
</evidence>